<dbReference type="SMART" id="SM00312">
    <property type="entry name" value="PX"/>
    <property type="match status" value="1"/>
</dbReference>
<dbReference type="AlphaFoldDB" id="A0A6G1FSI1"/>
<evidence type="ECO:0000259" key="13">
    <source>
        <dbReference type="PROSITE" id="PS50195"/>
    </source>
</evidence>
<evidence type="ECO:0000256" key="2">
    <source>
        <dbReference type="ARBA" id="ARBA00004496"/>
    </source>
</evidence>
<gene>
    <name evidence="14 16" type="ORF">P152DRAFT_468906</name>
</gene>
<organism evidence="14">
    <name type="scientific">Eremomyces bilateralis CBS 781.70</name>
    <dbReference type="NCBI Taxonomy" id="1392243"/>
    <lineage>
        <taxon>Eukaryota</taxon>
        <taxon>Fungi</taxon>
        <taxon>Dikarya</taxon>
        <taxon>Ascomycota</taxon>
        <taxon>Pezizomycotina</taxon>
        <taxon>Dothideomycetes</taxon>
        <taxon>Dothideomycetes incertae sedis</taxon>
        <taxon>Eremomycetales</taxon>
        <taxon>Eremomycetaceae</taxon>
        <taxon>Eremomyces</taxon>
    </lineage>
</organism>
<dbReference type="GO" id="GO:0034727">
    <property type="term" value="P:piecemeal microautophagy of the nucleus"/>
    <property type="evidence" value="ECO:0007669"/>
    <property type="project" value="TreeGrafter"/>
</dbReference>
<dbReference type="GO" id="GO:0061709">
    <property type="term" value="P:reticulophagy"/>
    <property type="evidence" value="ECO:0007669"/>
    <property type="project" value="TreeGrafter"/>
</dbReference>
<evidence type="ECO:0000313" key="14">
    <source>
        <dbReference type="EMBL" id="KAF1808641.1"/>
    </source>
</evidence>
<dbReference type="GO" id="GO:0015031">
    <property type="term" value="P:protein transport"/>
    <property type="evidence" value="ECO:0007669"/>
    <property type="project" value="TreeGrafter"/>
</dbReference>
<keyword evidence="8" id="KW-0446">Lipid-binding</keyword>
<dbReference type="RefSeq" id="XP_033530272.1">
    <property type="nucleotide sequence ID" value="XM_033680854.1"/>
</dbReference>
<evidence type="ECO:0000256" key="4">
    <source>
        <dbReference type="ARBA" id="ARBA00022448"/>
    </source>
</evidence>
<evidence type="ECO:0000256" key="9">
    <source>
        <dbReference type="ARBA" id="ARBA00023136"/>
    </source>
</evidence>
<protein>
    <recommendedName>
        <fullName evidence="10">Sorting nexin-4</fullName>
    </recommendedName>
    <alternativeName>
        <fullName evidence="11">Autophagy-related protein 24</fullName>
    </alternativeName>
</protein>
<evidence type="ECO:0000256" key="8">
    <source>
        <dbReference type="ARBA" id="ARBA00023121"/>
    </source>
</evidence>
<dbReference type="PROSITE" id="PS50195">
    <property type="entry name" value="PX"/>
    <property type="match status" value="1"/>
</dbReference>
<keyword evidence="12" id="KW-0175">Coiled coil</keyword>
<dbReference type="SUPFAM" id="SSF64268">
    <property type="entry name" value="PX domain"/>
    <property type="match status" value="1"/>
</dbReference>
<feature type="domain" description="PX" evidence="13">
    <location>
        <begin position="28"/>
        <end position="150"/>
    </location>
</feature>
<dbReference type="EMBL" id="ML975181">
    <property type="protein sequence ID" value="KAF1808641.1"/>
    <property type="molecule type" value="Genomic_DNA"/>
</dbReference>
<accession>A0A6G1FSI1</accession>
<keyword evidence="9" id="KW-0472">Membrane</keyword>
<dbReference type="Pfam" id="PF00787">
    <property type="entry name" value="PX"/>
    <property type="match status" value="1"/>
</dbReference>
<reference evidence="16" key="2">
    <citation type="submission" date="2020-04" db="EMBL/GenBank/DDBJ databases">
        <authorList>
            <consortium name="NCBI Genome Project"/>
        </authorList>
    </citation>
    <scope>NUCLEOTIDE SEQUENCE</scope>
    <source>
        <strain evidence="16">CBS 781.70</strain>
    </source>
</reference>
<dbReference type="Gene3D" id="1.20.1270.60">
    <property type="entry name" value="Arfaptin homology (AH) domain/BAR domain"/>
    <property type="match status" value="1"/>
</dbReference>
<proteinExistence type="inferred from homology"/>
<evidence type="ECO:0000313" key="16">
    <source>
        <dbReference type="RefSeq" id="XP_033530272.1"/>
    </source>
</evidence>
<dbReference type="FunFam" id="3.30.1520.10:FF:000035">
    <property type="entry name" value="Sorting nexin-4 protein"/>
    <property type="match status" value="1"/>
</dbReference>
<reference evidence="14 16" key="1">
    <citation type="submission" date="2020-01" db="EMBL/GenBank/DDBJ databases">
        <authorList>
            <consortium name="DOE Joint Genome Institute"/>
            <person name="Haridas S."/>
            <person name="Albert R."/>
            <person name="Binder M."/>
            <person name="Bloem J."/>
            <person name="Labutti K."/>
            <person name="Salamov A."/>
            <person name="Andreopoulos B."/>
            <person name="Baker S.E."/>
            <person name="Barry K."/>
            <person name="Bills G."/>
            <person name="Bluhm B.H."/>
            <person name="Cannon C."/>
            <person name="Castanera R."/>
            <person name="Culley D.E."/>
            <person name="Daum C."/>
            <person name="Ezra D."/>
            <person name="Gonzalez J.B."/>
            <person name="Henrissat B."/>
            <person name="Kuo A."/>
            <person name="Liang C."/>
            <person name="Lipzen A."/>
            <person name="Lutzoni F."/>
            <person name="Magnuson J."/>
            <person name="Mondo S."/>
            <person name="Nolan M."/>
            <person name="Ohm R."/>
            <person name="Pangilinan J."/>
            <person name="Park H.-J."/>
            <person name="Ramirez L."/>
            <person name="Alfaro M."/>
            <person name="Sun H."/>
            <person name="Tritt A."/>
            <person name="Yoshinaga Y."/>
            <person name="Zwiers L.-H."/>
            <person name="Turgeon B.G."/>
            <person name="Goodwin S.B."/>
            <person name="Spatafora J.W."/>
            <person name="Crous P.W."/>
            <person name="Grigoriev I.V."/>
        </authorList>
    </citation>
    <scope>NUCLEOTIDE SEQUENCE</scope>
    <source>
        <strain evidence="14 16">CBS 781.70</strain>
    </source>
</reference>
<dbReference type="InterPro" id="IPR027267">
    <property type="entry name" value="AH/BAR_dom_sf"/>
</dbReference>
<evidence type="ECO:0000256" key="10">
    <source>
        <dbReference type="ARBA" id="ARBA00040748"/>
    </source>
</evidence>
<sequence>MAQGYKDGTPYIPEPNSAMDQADFSEGHLECTVTKPQKENDGTKDAYISYLVTTDTDFKTFQKPHCTVRRRFTDFLFLYKSLCREYPASAVPPLPDKQRMEYVRGDRFGPDFTMRRCHSLHRYIRRLTRHPELRRAALLLLFLESHDWNVVMNGRQQGRTSMSSPGVVAAGESTTGVTGVLDTFTDSFLNAFTKVHKTDPRFVKVKERSDKFDDDLNHVGKIVARVGRRESDLETDYAELAGQFQRLVTLEPGVGGELTNFAAGAEQMSGEVRKLKEHTERDYLGSLKDMEAYVSSVRALLKTREQKQLDFEGLTDYLTKAAQDRDTLASQHGHAGLGASGFLRSKIEDVRGVDHEQSRRDRVRKLELQIERLTREVESAKLTSEMFDERVVKEVADFEAIKTAEFKETLSGLADAHIDFFKGTIGMWEQFVMDMEGDGERGGEGAAAA</sequence>
<evidence type="ECO:0000256" key="5">
    <source>
        <dbReference type="ARBA" id="ARBA00022490"/>
    </source>
</evidence>
<dbReference type="GO" id="GO:0000407">
    <property type="term" value="C:phagophore assembly site"/>
    <property type="evidence" value="ECO:0007669"/>
    <property type="project" value="TreeGrafter"/>
</dbReference>
<dbReference type="PANTHER" id="PTHR45949:SF2">
    <property type="entry name" value="SORTING NEXIN-4"/>
    <property type="match status" value="1"/>
</dbReference>
<feature type="coiled-coil region" evidence="12">
    <location>
        <begin position="356"/>
        <end position="390"/>
    </location>
</feature>
<comment type="similarity">
    <text evidence="3">Belongs to the sorting nexin family.</text>
</comment>
<evidence type="ECO:0000313" key="15">
    <source>
        <dbReference type="Proteomes" id="UP000504638"/>
    </source>
</evidence>
<dbReference type="InterPro" id="IPR036871">
    <property type="entry name" value="PX_dom_sf"/>
</dbReference>
<dbReference type="CDD" id="cd06863">
    <property type="entry name" value="PX_Atg24p"/>
    <property type="match status" value="1"/>
</dbReference>
<dbReference type="GO" id="GO:0010008">
    <property type="term" value="C:endosome membrane"/>
    <property type="evidence" value="ECO:0007669"/>
    <property type="project" value="UniProtKB-SubCell"/>
</dbReference>
<dbReference type="OrthoDB" id="205639at2759"/>
<keyword evidence="6" id="KW-0967">Endosome</keyword>
<dbReference type="GO" id="GO:0035091">
    <property type="term" value="F:phosphatidylinositol binding"/>
    <property type="evidence" value="ECO:0007669"/>
    <property type="project" value="InterPro"/>
</dbReference>
<evidence type="ECO:0000256" key="11">
    <source>
        <dbReference type="ARBA" id="ARBA00041273"/>
    </source>
</evidence>
<keyword evidence="5" id="KW-0963">Cytoplasm</keyword>
<keyword evidence="4" id="KW-0813">Transport</keyword>
<dbReference type="FunFam" id="1.20.1270.60:FF:000042">
    <property type="entry name" value="Vacuolar targeting protein Atg24"/>
    <property type="match status" value="1"/>
</dbReference>
<evidence type="ECO:0000256" key="1">
    <source>
        <dbReference type="ARBA" id="ARBA00004481"/>
    </source>
</evidence>
<evidence type="ECO:0000256" key="7">
    <source>
        <dbReference type="ARBA" id="ARBA00023006"/>
    </source>
</evidence>
<dbReference type="Proteomes" id="UP000504638">
    <property type="component" value="Unplaced"/>
</dbReference>
<keyword evidence="7" id="KW-0072">Autophagy</keyword>
<keyword evidence="15" id="KW-1185">Reference proteome</keyword>
<dbReference type="Gene3D" id="3.30.1520.10">
    <property type="entry name" value="Phox-like domain"/>
    <property type="match status" value="1"/>
</dbReference>
<reference evidence="16" key="3">
    <citation type="submission" date="2025-04" db="UniProtKB">
        <authorList>
            <consortium name="RefSeq"/>
        </authorList>
    </citation>
    <scope>IDENTIFICATION</scope>
    <source>
        <strain evidence="16">CBS 781.70</strain>
    </source>
</reference>
<dbReference type="InterPro" id="IPR001683">
    <property type="entry name" value="PX_dom"/>
</dbReference>
<dbReference type="GeneID" id="54421424"/>
<name>A0A6G1FSI1_9PEZI</name>
<dbReference type="SUPFAM" id="SSF103657">
    <property type="entry name" value="BAR/IMD domain-like"/>
    <property type="match status" value="1"/>
</dbReference>
<evidence type="ECO:0000256" key="6">
    <source>
        <dbReference type="ARBA" id="ARBA00022753"/>
    </source>
</evidence>
<dbReference type="GO" id="GO:0005769">
    <property type="term" value="C:early endosome"/>
    <property type="evidence" value="ECO:0007669"/>
    <property type="project" value="TreeGrafter"/>
</dbReference>
<evidence type="ECO:0000256" key="3">
    <source>
        <dbReference type="ARBA" id="ARBA00010883"/>
    </source>
</evidence>
<comment type="subcellular location">
    <subcellularLocation>
        <location evidence="2">Cytoplasm</location>
    </subcellularLocation>
    <subcellularLocation>
        <location evidence="1">Endosome membrane</location>
        <topology evidence="1">Peripheral membrane protein</topology>
    </subcellularLocation>
</comment>
<dbReference type="PANTHER" id="PTHR45949">
    <property type="entry name" value="SORTING NEXIN-4"/>
    <property type="match status" value="1"/>
</dbReference>
<evidence type="ECO:0000256" key="12">
    <source>
        <dbReference type="SAM" id="Coils"/>
    </source>
</evidence>
<dbReference type="GO" id="GO:0000422">
    <property type="term" value="P:autophagy of mitochondrion"/>
    <property type="evidence" value="ECO:0007669"/>
    <property type="project" value="TreeGrafter"/>
</dbReference>
<dbReference type="GO" id="GO:0032456">
    <property type="term" value="P:endocytic recycling"/>
    <property type="evidence" value="ECO:0007669"/>
    <property type="project" value="TreeGrafter"/>
</dbReference>